<reference evidence="7 8" key="1">
    <citation type="submission" date="2021-06" db="EMBL/GenBank/DDBJ databases">
        <authorList>
            <person name="Sun Q."/>
            <person name="Li D."/>
        </authorList>
    </citation>
    <scope>NUCLEOTIDE SEQUENCE [LARGE SCALE GENOMIC DNA]</scope>
    <source>
        <strain evidence="7 8">MSJ-5</strain>
    </source>
</reference>
<dbReference type="Pfam" id="PF04069">
    <property type="entry name" value="OpuAC"/>
    <property type="match status" value="2"/>
</dbReference>
<evidence type="ECO:0000256" key="5">
    <source>
        <dbReference type="SAM" id="SignalP"/>
    </source>
</evidence>
<evidence type="ECO:0000259" key="6">
    <source>
        <dbReference type="Pfam" id="PF04069"/>
    </source>
</evidence>
<keyword evidence="5" id="KW-0732">Signal</keyword>
<keyword evidence="8" id="KW-1185">Reference proteome</keyword>
<comment type="caution">
    <text evidence="7">The sequence shown here is derived from an EMBL/GenBank/DDBJ whole genome shotgun (WGS) entry which is preliminary data.</text>
</comment>
<dbReference type="EMBL" id="JAHLQK010000001">
    <property type="protein sequence ID" value="MBU5675352.1"/>
    <property type="molecule type" value="Genomic_DNA"/>
</dbReference>
<proteinExistence type="predicted"/>
<dbReference type="PANTHER" id="PTHR47737">
    <property type="entry name" value="GLYCINE BETAINE/PROLINE BETAINE TRANSPORT SYSTEM PERMEASE PROTEIN PROW"/>
    <property type="match status" value="1"/>
</dbReference>
<accession>A0ABS6FYN6</accession>
<evidence type="ECO:0000256" key="3">
    <source>
        <dbReference type="ARBA" id="ARBA00022475"/>
    </source>
</evidence>
<dbReference type="InterPro" id="IPR007210">
    <property type="entry name" value="ABC_Gly_betaine_transp_sub-bd"/>
</dbReference>
<keyword evidence="2" id="KW-0813">Transport</keyword>
<sequence length="302" mass="33135">MIKNKWKKLSVVVCTILVLTIVGCSSNSGKNGTSNKNSEKTLGQQVDYKIIGIDAGAGVVQAAEKAVEDYDLDFKVQTSSGAAMTQALGDAIENNKPIIITAWTPHWKFAKYDLKYLDDPKGSFGGEEKIHTITRLKLKEDMSNAHKILDQFYWTPEDMESVMLKVNEGENVVEVATQWINDNQDKVSEWTDGAHKVDGEKIKLAYVAWDSEIASTNVIGKVLEDMGYNVTLTQVEAGPMWAAVASGDVDAIVAAWLPGTHEKYMADYNDQVEDLGPNLEGAKIGLAVPAYMKIDSIEDLAK</sequence>
<dbReference type="RefSeq" id="WP_216414840.1">
    <property type="nucleotide sequence ID" value="NZ_JAHLQK010000001.1"/>
</dbReference>
<dbReference type="PROSITE" id="PS51257">
    <property type="entry name" value="PROKAR_LIPOPROTEIN"/>
    <property type="match status" value="1"/>
</dbReference>
<dbReference type="PANTHER" id="PTHR47737:SF1">
    <property type="entry name" value="GLYCINE BETAINE_PROLINE BETAINE TRANSPORT SYSTEM PERMEASE PROTEIN PROW"/>
    <property type="match status" value="1"/>
</dbReference>
<evidence type="ECO:0000256" key="1">
    <source>
        <dbReference type="ARBA" id="ARBA00004236"/>
    </source>
</evidence>
<evidence type="ECO:0000256" key="2">
    <source>
        <dbReference type="ARBA" id="ARBA00022448"/>
    </source>
</evidence>
<feature type="domain" description="ABC-type glycine betaine transport system substrate-binding" evidence="6">
    <location>
        <begin position="201"/>
        <end position="302"/>
    </location>
</feature>
<evidence type="ECO:0000313" key="8">
    <source>
        <dbReference type="Proteomes" id="UP000779508"/>
    </source>
</evidence>
<comment type="subcellular location">
    <subcellularLocation>
        <location evidence="1">Cell membrane</location>
    </subcellularLocation>
</comment>
<feature type="chain" id="PRO_5045600235" evidence="5">
    <location>
        <begin position="30"/>
        <end position="302"/>
    </location>
</feature>
<evidence type="ECO:0000256" key="4">
    <source>
        <dbReference type="ARBA" id="ARBA00023136"/>
    </source>
</evidence>
<evidence type="ECO:0000313" key="7">
    <source>
        <dbReference type="EMBL" id="MBU5675352.1"/>
    </source>
</evidence>
<feature type="domain" description="ABC-type glycine betaine transport system substrate-binding" evidence="6">
    <location>
        <begin position="38"/>
        <end position="181"/>
    </location>
</feature>
<protein>
    <submittedName>
        <fullName evidence="7">Glycine/betaine ABC transporter</fullName>
    </submittedName>
</protein>
<name>A0ABS6FYN6_9FIRM</name>
<gene>
    <name evidence="7" type="ORF">KQI88_02845</name>
</gene>
<keyword evidence="4" id="KW-0472">Membrane</keyword>
<organism evidence="7 8">
    <name type="scientific">Alkaliphilus flagellatus</name>
    <dbReference type="NCBI Taxonomy" id="2841507"/>
    <lineage>
        <taxon>Bacteria</taxon>
        <taxon>Bacillati</taxon>
        <taxon>Bacillota</taxon>
        <taxon>Clostridia</taxon>
        <taxon>Peptostreptococcales</taxon>
        <taxon>Natronincolaceae</taxon>
        <taxon>Alkaliphilus</taxon>
    </lineage>
</organism>
<feature type="signal peptide" evidence="5">
    <location>
        <begin position="1"/>
        <end position="29"/>
    </location>
</feature>
<keyword evidence="3" id="KW-1003">Cell membrane</keyword>
<dbReference type="Proteomes" id="UP000779508">
    <property type="component" value="Unassembled WGS sequence"/>
</dbReference>